<name>A0ABW2UAD3_9BACT</name>
<organism evidence="1 2">
    <name type="scientific">Hymenobacter humi</name>
    <dbReference type="NCBI Taxonomy" id="1411620"/>
    <lineage>
        <taxon>Bacteria</taxon>
        <taxon>Pseudomonadati</taxon>
        <taxon>Bacteroidota</taxon>
        <taxon>Cytophagia</taxon>
        <taxon>Cytophagales</taxon>
        <taxon>Hymenobacteraceae</taxon>
        <taxon>Hymenobacter</taxon>
    </lineage>
</organism>
<proteinExistence type="predicted"/>
<sequence length="110" mass="12919">MEKDFTLFKVSWFTQRPGGIESIEKIHARHRALITFLQNHNLTLRTVLEPEEIINDESCLMRSDLTDEGFKLYQKAEQKWLRGIDRGKDPTDMGVFEKELAKLRFLSSHP</sequence>
<protein>
    <submittedName>
        <fullName evidence="1">Uncharacterized protein</fullName>
    </submittedName>
</protein>
<dbReference type="RefSeq" id="WP_380206224.1">
    <property type="nucleotide sequence ID" value="NZ_JBHTEK010000002.1"/>
</dbReference>
<dbReference type="Proteomes" id="UP001596513">
    <property type="component" value="Unassembled WGS sequence"/>
</dbReference>
<keyword evidence="2" id="KW-1185">Reference proteome</keyword>
<dbReference type="EMBL" id="JBHTEK010000002">
    <property type="protein sequence ID" value="MFC7670493.1"/>
    <property type="molecule type" value="Genomic_DNA"/>
</dbReference>
<accession>A0ABW2UAD3</accession>
<reference evidence="2" key="1">
    <citation type="journal article" date="2019" name="Int. J. Syst. Evol. Microbiol.">
        <title>The Global Catalogue of Microorganisms (GCM) 10K type strain sequencing project: providing services to taxonomists for standard genome sequencing and annotation.</title>
        <authorList>
            <consortium name="The Broad Institute Genomics Platform"/>
            <consortium name="The Broad Institute Genome Sequencing Center for Infectious Disease"/>
            <person name="Wu L."/>
            <person name="Ma J."/>
        </authorList>
    </citation>
    <scope>NUCLEOTIDE SEQUENCE [LARGE SCALE GENOMIC DNA]</scope>
    <source>
        <strain evidence="2">JCM 19635</strain>
    </source>
</reference>
<gene>
    <name evidence="1" type="ORF">ACFQT0_26290</name>
</gene>
<evidence type="ECO:0000313" key="1">
    <source>
        <dbReference type="EMBL" id="MFC7670493.1"/>
    </source>
</evidence>
<comment type="caution">
    <text evidence="1">The sequence shown here is derived from an EMBL/GenBank/DDBJ whole genome shotgun (WGS) entry which is preliminary data.</text>
</comment>
<evidence type="ECO:0000313" key="2">
    <source>
        <dbReference type="Proteomes" id="UP001596513"/>
    </source>
</evidence>